<evidence type="ECO:0000313" key="2">
    <source>
        <dbReference type="Proteomes" id="UP000234681"/>
    </source>
</evidence>
<dbReference type="EMBL" id="CH473962">
    <property type="protein sequence ID" value="EDL98588.1"/>
    <property type="molecule type" value="Genomic_DNA"/>
</dbReference>
<accession>A6IIL8</accession>
<organism evidence="1 2">
    <name type="scientific">Rattus norvegicus</name>
    <name type="common">Rat</name>
    <dbReference type="NCBI Taxonomy" id="10116"/>
    <lineage>
        <taxon>Eukaryota</taxon>
        <taxon>Metazoa</taxon>
        <taxon>Chordata</taxon>
        <taxon>Craniata</taxon>
        <taxon>Vertebrata</taxon>
        <taxon>Euteleostomi</taxon>
        <taxon>Mammalia</taxon>
        <taxon>Eutheria</taxon>
        <taxon>Euarchontoglires</taxon>
        <taxon>Glires</taxon>
        <taxon>Rodentia</taxon>
        <taxon>Myomorpha</taxon>
        <taxon>Muroidea</taxon>
        <taxon>Muridae</taxon>
        <taxon>Murinae</taxon>
        <taxon>Rattus</taxon>
    </lineage>
</organism>
<evidence type="ECO:0000313" key="1">
    <source>
        <dbReference type="EMBL" id="EDL98588.1"/>
    </source>
</evidence>
<sequence>MTWIRLPHSVWREGFIRQRSLVGCRRVFQPFPCTMCCKWYVLAVLYREGDHRQQQMTWHHSQPFLPFPRHMLEMLVVRLQSW</sequence>
<dbReference type="Proteomes" id="UP000234681">
    <property type="component" value="Chromosome 5"/>
</dbReference>
<proteinExistence type="predicted"/>
<protein>
    <submittedName>
        <fullName evidence="1">RCG54980</fullName>
    </submittedName>
</protein>
<gene>
    <name evidence="1" type="ORF">rCG_54980</name>
</gene>
<reference evidence="2" key="1">
    <citation type="submission" date="2005-09" db="EMBL/GenBank/DDBJ databases">
        <authorList>
            <person name="Mural R.J."/>
            <person name="Li P.W."/>
            <person name="Adams M.D."/>
            <person name="Amanatides P.G."/>
            <person name="Baden-Tillson H."/>
            <person name="Barnstead M."/>
            <person name="Chin S.H."/>
            <person name="Dew I."/>
            <person name="Evans C.A."/>
            <person name="Ferriera S."/>
            <person name="Flanigan M."/>
            <person name="Fosler C."/>
            <person name="Glodek A."/>
            <person name="Gu Z."/>
            <person name="Holt R.A."/>
            <person name="Jennings D."/>
            <person name="Kraft C.L."/>
            <person name="Lu F."/>
            <person name="Nguyen T."/>
            <person name="Nusskern D.R."/>
            <person name="Pfannkoch C.M."/>
            <person name="Sitter C."/>
            <person name="Sutton G.G."/>
            <person name="Venter J.C."/>
            <person name="Wang Z."/>
            <person name="Woodage T."/>
            <person name="Zheng X.H."/>
            <person name="Zhong F."/>
        </authorList>
    </citation>
    <scope>NUCLEOTIDE SEQUENCE [LARGE SCALE GENOMIC DNA]</scope>
    <source>
        <strain>BN</strain>
        <strain evidence="2">Sprague-Dawley</strain>
    </source>
</reference>
<name>A6IIL8_RAT</name>
<dbReference type="AlphaFoldDB" id="A6IIL8"/>